<dbReference type="Pfam" id="PF17765">
    <property type="entry name" value="MLTR_LBD"/>
    <property type="match status" value="1"/>
</dbReference>
<keyword evidence="4" id="KW-1185">Reference proteome</keyword>
<dbReference type="RefSeq" id="WP_344088440.1">
    <property type="nucleotide sequence ID" value="NZ_BAAAHB010000013.1"/>
</dbReference>
<sequence>MDTEALRLMLKGARDSISPEEVGLPPRRDRRGGRAPGLPQEAIDLLTGRSIGTYSKLERGVLPNRSPEYLRDVARVLGLNEQEWVNLYGYARGERPPFHLAAGGPVNIQGQWVKTLEDSPQAAYICDYAGNVLAHNKHAADMFPDRRMPRNTLHFMLFTEQARKETLIDWETAWAPTVAPMLRALRAQYQRSSTLRQLTDMALADPFLGELYWQRQRVPVGLTHPDGDIKPWHHHQLGPGWIKMCVSTPLMAPTTSLFLLDFHPGERPEPIPDTVIDTSGDISGYFPAAA</sequence>
<dbReference type="PANTHER" id="PTHR35010:SF2">
    <property type="entry name" value="BLL4672 PROTEIN"/>
    <property type="match status" value="1"/>
</dbReference>
<dbReference type="InterPro" id="IPR041413">
    <property type="entry name" value="MLTR_LBD"/>
</dbReference>
<dbReference type="Gene3D" id="3.30.450.180">
    <property type="match status" value="1"/>
</dbReference>
<name>A0ABP3JJD7_9ACTN</name>
<evidence type="ECO:0000259" key="2">
    <source>
        <dbReference type="Pfam" id="PF17765"/>
    </source>
</evidence>
<gene>
    <name evidence="3" type="ORF">GCM10009544_18030</name>
</gene>
<proteinExistence type="predicted"/>
<dbReference type="Proteomes" id="UP001499895">
    <property type="component" value="Unassembled WGS sequence"/>
</dbReference>
<protein>
    <submittedName>
        <fullName evidence="3">Helix-turn-helix transcriptional regulator</fullName>
    </submittedName>
</protein>
<comment type="caution">
    <text evidence="3">The sequence shown here is derived from an EMBL/GenBank/DDBJ whole genome shotgun (WGS) entry which is preliminary data.</text>
</comment>
<feature type="domain" description="MmyB-like transcription regulator ligand binding" evidence="2">
    <location>
        <begin position="120"/>
        <end position="265"/>
    </location>
</feature>
<dbReference type="PANTHER" id="PTHR35010">
    <property type="entry name" value="BLL4672 PROTEIN-RELATED"/>
    <property type="match status" value="1"/>
</dbReference>
<organism evidence="3 4">
    <name type="scientific">Streptomyces stramineus</name>
    <dbReference type="NCBI Taxonomy" id="173861"/>
    <lineage>
        <taxon>Bacteria</taxon>
        <taxon>Bacillati</taxon>
        <taxon>Actinomycetota</taxon>
        <taxon>Actinomycetes</taxon>
        <taxon>Kitasatosporales</taxon>
        <taxon>Streptomycetaceae</taxon>
        <taxon>Streptomyces</taxon>
    </lineage>
</organism>
<accession>A0ABP3JJD7</accession>
<evidence type="ECO:0000313" key="4">
    <source>
        <dbReference type="Proteomes" id="UP001499895"/>
    </source>
</evidence>
<evidence type="ECO:0000313" key="3">
    <source>
        <dbReference type="EMBL" id="GAA0455697.1"/>
    </source>
</evidence>
<evidence type="ECO:0000256" key="1">
    <source>
        <dbReference type="SAM" id="MobiDB-lite"/>
    </source>
</evidence>
<dbReference type="EMBL" id="BAAAHB010000013">
    <property type="protein sequence ID" value="GAA0455697.1"/>
    <property type="molecule type" value="Genomic_DNA"/>
</dbReference>
<reference evidence="4" key="1">
    <citation type="journal article" date="2019" name="Int. J. Syst. Evol. Microbiol.">
        <title>The Global Catalogue of Microorganisms (GCM) 10K type strain sequencing project: providing services to taxonomists for standard genome sequencing and annotation.</title>
        <authorList>
            <consortium name="The Broad Institute Genomics Platform"/>
            <consortium name="The Broad Institute Genome Sequencing Center for Infectious Disease"/>
            <person name="Wu L."/>
            <person name="Ma J."/>
        </authorList>
    </citation>
    <scope>NUCLEOTIDE SEQUENCE [LARGE SCALE GENOMIC DNA]</scope>
    <source>
        <strain evidence="4">JCM 10649</strain>
    </source>
</reference>
<feature type="region of interest" description="Disordered" evidence="1">
    <location>
        <begin position="17"/>
        <end position="39"/>
    </location>
</feature>